<dbReference type="PANTHER" id="PTHR10117:SF54">
    <property type="entry name" value="TRANSIENT RECEPTOR POTENTIAL-GAMMA PROTEIN"/>
    <property type="match status" value="1"/>
</dbReference>
<dbReference type="Pfam" id="PF08344">
    <property type="entry name" value="TRP_2"/>
    <property type="match status" value="1"/>
</dbReference>
<dbReference type="STRING" id="6412.T1FH04"/>
<dbReference type="SMART" id="SM01420">
    <property type="entry name" value="TRP_2"/>
    <property type="match status" value="1"/>
</dbReference>
<evidence type="ECO:0000313" key="9">
    <source>
        <dbReference type="Proteomes" id="UP000015101"/>
    </source>
</evidence>
<organism evidence="8 9">
    <name type="scientific">Helobdella robusta</name>
    <name type="common">Californian leech</name>
    <dbReference type="NCBI Taxonomy" id="6412"/>
    <lineage>
        <taxon>Eukaryota</taxon>
        <taxon>Metazoa</taxon>
        <taxon>Spiralia</taxon>
        <taxon>Lophotrochozoa</taxon>
        <taxon>Annelida</taxon>
        <taxon>Clitellata</taxon>
        <taxon>Hirudinea</taxon>
        <taxon>Rhynchobdellida</taxon>
        <taxon>Glossiphoniidae</taxon>
        <taxon>Helobdella</taxon>
    </lineage>
</organism>
<evidence type="ECO:0000313" key="8">
    <source>
        <dbReference type="EnsemblMetazoa" id="HelroP181443"/>
    </source>
</evidence>
<keyword evidence="5" id="KW-0812">Transmembrane</keyword>
<dbReference type="OrthoDB" id="25840at2759"/>
<dbReference type="InterPro" id="IPR002153">
    <property type="entry name" value="TRPC_channel"/>
</dbReference>
<gene>
    <name evidence="8" type="primary">20208103</name>
    <name evidence="7" type="ORF">HELRODRAFT_181443</name>
</gene>
<dbReference type="PANTHER" id="PTHR10117">
    <property type="entry name" value="TRANSIENT RECEPTOR POTENTIAL CHANNEL"/>
    <property type="match status" value="1"/>
</dbReference>
<dbReference type="InParanoid" id="T1FH04"/>
<evidence type="ECO:0000259" key="6">
    <source>
        <dbReference type="SMART" id="SM01420"/>
    </source>
</evidence>
<keyword evidence="2" id="KW-0677">Repeat</keyword>
<dbReference type="CTD" id="20208103"/>
<dbReference type="GO" id="GO:0070588">
    <property type="term" value="P:calcium ion transmembrane transport"/>
    <property type="evidence" value="ECO:0000318"/>
    <property type="project" value="GO_Central"/>
</dbReference>
<dbReference type="InterPro" id="IPR013555">
    <property type="entry name" value="TRP_dom"/>
</dbReference>
<keyword evidence="9" id="KW-1185">Reference proteome</keyword>
<dbReference type="EMBL" id="KB097642">
    <property type="protein sequence ID" value="ESN92395.1"/>
    <property type="molecule type" value="Genomic_DNA"/>
</dbReference>
<dbReference type="GO" id="GO:0070679">
    <property type="term" value="F:inositol 1,4,5 trisphosphate binding"/>
    <property type="evidence" value="ECO:0000318"/>
    <property type="project" value="GO_Central"/>
</dbReference>
<dbReference type="GO" id="GO:0034703">
    <property type="term" value="C:cation channel complex"/>
    <property type="evidence" value="ECO:0000318"/>
    <property type="project" value="GO_Central"/>
</dbReference>
<evidence type="ECO:0000256" key="2">
    <source>
        <dbReference type="ARBA" id="ARBA00022737"/>
    </source>
</evidence>
<dbReference type="EMBL" id="AMQM01007590">
    <property type="status" value="NOT_ANNOTATED_CDS"/>
    <property type="molecule type" value="Genomic_DNA"/>
</dbReference>
<keyword evidence="1" id="KW-0813">Transport</keyword>
<dbReference type="GeneID" id="20208103"/>
<feature type="transmembrane region" description="Helical" evidence="5">
    <location>
        <begin position="377"/>
        <end position="397"/>
    </location>
</feature>
<dbReference type="GO" id="GO:0051480">
    <property type="term" value="P:regulation of cytosolic calcium ion concentration"/>
    <property type="evidence" value="ECO:0000318"/>
    <property type="project" value="GO_Central"/>
</dbReference>
<sequence length="409" mass="46428">MSQSSLSDEEVFGYYNVERGVFEISKEKIKNKTLFDCIKGRNLNGLSLYFAKKPNLKGLIHKIEDDDGNNLLAASLLAGDSALTNGLFICISEKLYDLMVIILEKQTTIKHKHGVKLKYQSHPPCIGRATSPTPITPNGIYNLSACHDYPPYLTPLMLACERNDLAAIQILVKYGHRLHRPHRRYCDCEDCKNISERSLIEALSRQHEYRALASSAYITVSSIDPIIHTFRLYSDLLEESELDPEYSDEYKSLASQCSTYVTSLISLCRTKGEVRILLSRQAEFRTRYSCVPFNRIQQALELKLRFFVANSNCQQVLADKWYGDDWSVRRMSSLEMFFSYVQRIVTLPFIACITVLIPYGPVAERCRIPVNKFLNEAASFSLFLILNLVSVGMSFVVGSTERLAVSGFT</sequence>
<evidence type="ECO:0000256" key="5">
    <source>
        <dbReference type="SAM" id="Phobius"/>
    </source>
</evidence>
<keyword evidence="5" id="KW-1133">Transmembrane helix</keyword>
<dbReference type="Proteomes" id="UP000015101">
    <property type="component" value="Unassembled WGS sequence"/>
</dbReference>
<accession>T1FH04</accession>
<dbReference type="RefSeq" id="XP_009029493.1">
    <property type="nucleotide sequence ID" value="XM_009031245.1"/>
</dbReference>
<feature type="domain" description="Transient receptor ion channel" evidence="6">
    <location>
        <begin position="186"/>
        <end position="247"/>
    </location>
</feature>
<keyword evidence="5" id="KW-0472">Membrane</keyword>
<proteinExistence type="predicted"/>
<dbReference type="eggNOG" id="KOG3609">
    <property type="taxonomic scope" value="Eukaryota"/>
</dbReference>
<dbReference type="GO" id="GO:0005886">
    <property type="term" value="C:plasma membrane"/>
    <property type="evidence" value="ECO:0000318"/>
    <property type="project" value="GO_Central"/>
</dbReference>
<evidence type="ECO:0000256" key="1">
    <source>
        <dbReference type="ARBA" id="ARBA00022448"/>
    </source>
</evidence>
<dbReference type="AlphaFoldDB" id="T1FH04"/>
<reference evidence="7 9" key="2">
    <citation type="journal article" date="2013" name="Nature">
        <title>Insights into bilaterian evolution from three spiralian genomes.</title>
        <authorList>
            <person name="Simakov O."/>
            <person name="Marletaz F."/>
            <person name="Cho S.J."/>
            <person name="Edsinger-Gonzales E."/>
            <person name="Havlak P."/>
            <person name="Hellsten U."/>
            <person name="Kuo D.H."/>
            <person name="Larsson T."/>
            <person name="Lv J."/>
            <person name="Arendt D."/>
            <person name="Savage R."/>
            <person name="Osoegawa K."/>
            <person name="de Jong P."/>
            <person name="Grimwood J."/>
            <person name="Chapman J.A."/>
            <person name="Shapiro H."/>
            <person name="Aerts A."/>
            <person name="Otillar R.P."/>
            <person name="Terry A.Y."/>
            <person name="Boore J.L."/>
            <person name="Grigoriev I.V."/>
            <person name="Lindberg D.R."/>
            <person name="Seaver E.C."/>
            <person name="Weisblat D.A."/>
            <person name="Putnam N.H."/>
            <person name="Rokhsar D.S."/>
        </authorList>
    </citation>
    <scope>NUCLEOTIDE SEQUENCE</scope>
</reference>
<protein>
    <recommendedName>
        <fullName evidence="6">Transient receptor ion channel domain-containing protein</fullName>
    </recommendedName>
</protein>
<dbReference type="EnsemblMetazoa" id="HelroT181443">
    <property type="protein sequence ID" value="HelroP181443"/>
    <property type="gene ID" value="HelroG181443"/>
</dbReference>
<evidence type="ECO:0000313" key="7">
    <source>
        <dbReference type="EMBL" id="ESN92395.1"/>
    </source>
</evidence>
<name>T1FH04_HELRO</name>
<reference evidence="8" key="3">
    <citation type="submission" date="2015-06" db="UniProtKB">
        <authorList>
            <consortium name="EnsemblMetazoa"/>
        </authorList>
    </citation>
    <scope>IDENTIFICATION</scope>
</reference>
<dbReference type="GO" id="GO:0015279">
    <property type="term" value="F:store-operated calcium channel activity"/>
    <property type="evidence" value="ECO:0000318"/>
    <property type="project" value="GO_Central"/>
</dbReference>
<feature type="transmembrane region" description="Helical" evidence="5">
    <location>
        <begin position="337"/>
        <end position="357"/>
    </location>
</feature>
<evidence type="ECO:0000256" key="4">
    <source>
        <dbReference type="ARBA" id="ARBA00023303"/>
    </source>
</evidence>
<dbReference type="HOGENOM" id="CLU_673160_0_0_1"/>
<keyword evidence="4" id="KW-0407">Ion channel</keyword>
<keyword evidence="3" id="KW-0406">Ion transport</keyword>
<reference evidence="9" key="1">
    <citation type="submission" date="2012-12" db="EMBL/GenBank/DDBJ databases">
        <authorList>
            <person name="Hellsten U."/>
            <person name="Grimwood J."/>
            <person name="Chapman J.A."/>
            <person name="Shapiro H."/>
            <person name="Aerts A."/>
            <person name="Otillar R.P."/>
            <person name="Terry A.Y."/>
            <person name="Boore J.L."/>
            <person name="Simakov O."/>
            <person name="Marletaz F."/>
            <person name="Cho S.-J."/>
            <person name="Edsinger-Gonzales E."/>
            <person name="Havlak P."/>
            <person name="Kuo D.-H."/>
            <person name="Larsson T."/>
            <person name="Lv J."/>
            <person name="Arendt D."/>
            <person name="Savage R."/>
            <person name="Osoegawa K."/>
            <person name="de Jong P."/>
            <person name="Lindberg D.R."/>
            <person name="Seaver E.C."/>
            <person name="Weisblat D.A."/>
            <person name="Putnam N.H."/>
            <person name="Grigoriev I.V."/>
            <person name="Rokhsar D.S."/>
        </authorList>
    </citation>
    <scope>NUCLEOTIDE SEQUENCE</scope>
</reference>
<dbReference type="KEGG" id="hro:HELRODRAFT_181443"/>
<evidence type="ECO:0000256" key="3">
    <source>
        <dbReference type="ARBA" id="ARBA00023065"/>
    </source>
</evidence>